<accession>A0AAD5RS90</accession>
<reference evidence="7" key="1">
    <citation type="submission" date="2022-07" db="EMBL/GenBank/DDBJ databases">
        <title>Draft genome sequence of Zalerion maritima ATCC 34329, a (micro)plastics degrading marine fungus.</title>
        <authorList>
            <person name="Paco A."/>
            <person name="Goncalves M.F.M."/>
            <person name="Rocha-Santos T.A.P."/>
            <person name="Alves A."/>
        </authorList>
    </citation>
    <scope>NUCLEOTIDE SEQUENCE</scope>
    <source>
        <strain evidence="7">ATCC 34329</strain>
    </source>
</reference>
<dbReference type="GO" id="GO:0005524">
    <property type="term" value="F:ATP binding"/>
    <property type="evidence" value="ECO:0007669"/>
    <property type="project" value="UniProtKB-KW"/>
</dbReference>
<dbReference type="Proteomes" id="UP001201980">
    <property type="component" value="Unassembled WGS sequence"/>
</dbReference>
<organism evidence="7 8">
    <name type="scientific">Zalerion maritima</name>
    <dbReference type="NCBI Taxonomy" id="339359"/>
    <lineage>
        <taxon>Eukaryota</taxon>
        <taxon>Fungi</taxon>
        <taxon>Dikarya</taxon>
        <taxon>Ascomycota</taxon>
        <taxon>Pezizomycotina</taxon>
        <taxon>Sordariomycetes</taxon>
        <taxon>Lulworthiomycetidae</taxon>
        <taxon>Lulworthiales</taxon>
        <taxon>Lulworthiaceae</taxon>
        <taxon>Zalerion</taxon>
    </lineage>
</organism>
<dbReference type="GO" id="GO:0008841">
    <property type="term" value="F:dihydrofolate synthase activity"/>
    <property type="evidence" value="ECO:0007669"/>
    <property type="project" value="TreeGrafter"/>
</dbReference>
<sequence>MPISLGLARISRLLAPIQQPWKAIHIAGTNGKGSTAFYLSQLLGRSGIRAGVFTTPHLIHPRESIKCVRDPPDSKGWTIPKPISEGEYSLHIAATRESAKKLINPEEDGEATEFEILTAAAFRAFAGDPYVAKEAPIDVGVIECGVGGARDATNAMTAERICTLITTISHDHGSLIGRSISEIAAEKAGIMRPDVPCIATYPSFLKGVRTSQEADDIVDELEVASAKANCPLEYVRVKEILEDGMPKTIPKKSDLLFMVSNFALAMKAFEAAYPMKALELTNSMGGREALMEDFIFNNRPPGRLQHFSMKPLPERTKEVKEQNKFRDLHVILDGAHNEESARALHKYLESEVRARIYNKQGVTWILAMSKGRDPVDFFRNLRVKDRDIVYAVTFPDVEGMPWVEPMDPGMILNAIEFMKKFPSKAEKNAKMKKGPPPPRQARVVYSGGASYNPEQDKVLMDILETQDLSGPIIVTGSMYLVSYFLALFEENLKPSGAKFISGRGLTKATESEHS</sequence>
<dbReference type="PANTHER" id="PTHR11136">
    <property type="entry name" value="FOLYLPOLYGLUTAMATE SYNTHASE-RELATED"/>
    <property type="match status" value="1"/>
</dbReference>
<protein>
    <recommendedName>
        <fullName evidence="9">Dihydrofolate synthetase</fullName>
    </recommendedName>
</protein>
<comment type="similarity">
    <text evidence="1">Belongs to the folylpolyglutamate synthase family.</text>
</comment>
<dbReference type="SUPFAM" id="SSF53623">
    <property type="entry name" value="MurD-like peptide ligases, catalytic domain"/>
    <property type="match status" value="1"/>
</dbReference>
<evidence type="ECO:0008006" key="9">
    <source>
        <dbReference type="Google" id="ProtNLM"/>
    </source>
</evidence>
<evidence type="ECO:0000256" key="3">
    <source>
        <dbReference type="ARBA" id="ARBA00022723"/>
    </source>
</evidence>
<gene>
    <name evidence="7" type="ORF">MKZ38_010529</name>
</gene>
<keyword evidence="6" id="KW-0460">Magnesium</keyword>
<dbReference type="Gene3D" id="3.90.190.20">
    <property type="entry name" value="Mur ligase, C-terminal domain"/>
    <property type="match status" value="1"/>
</dbReference>
<keyword evidence="4" id="KW-0547">Nucleotide-binding</keyword>
<dbReference type="AlphaFoldDB" id="A0AAD5RS90"/>
<evidence type="ECO:0000313" key="8">
    <source>
        <dbReference type="Proteomes" id="UP001201980"/>
    </source>
</evidence>
<dbReference type="Gene3D" id="3.40.1190.10">
    <property type="entry name" value="Mur-like, catalytic domain"/>
    <property type="match status" value="1"/>
</dbReference>
<keyword evidence="2" id="KW-0436">Ligase</keyword>
<dbReference type="InterPro" id="IPR036565">
    <property type="entry name" value="Mur-like_cat_sf"/>
</dbReference>
<name>A0AAD5RS90_9PEZI</name>
<dbReference type="GO" id="GO:0005739">
    <property type="term" value="C:mitochondrion"/>
    <property type="evidence" value="ECO:0007669"/>
    <property type="project" value="TreeGrafter"/>
</dbReference>
<dbReference type="GO" id="GO:0004326">
    <property type="term" value="F:tetrahydrofolylpolyglutamate synthase activity"/>
    <property type="evidence" value="ECO:0007669"/>
    <property type="project" value="InterPro"/>
</dbReference>
<dbReference type="EMBL" id="JAKWBI020000093">
    <property type="protein sequence ID" value="KAJ2903023.1"/>
    <property type="molecule type" value="Genomic_DNA"/>
</dbReference>
<dbReference type="PANTHER" id="PTHR11136:SF0">
    <property type="entry name" value="DIHYDROFOLATE SYNTHETASE-RELATED"/>
    <property type="match status" value="1"/>
</dbReference>
<dbReference type="InterPro" id="IPR001645">
    <property type="entry name" value="Folylpolyglutamate_synth"/>
</dbReference>
<dbReference type="NCBIfam" id="TIGR01499">
    <property type="entry name" value="folC"/>
    <property type="match status" value="1"/>
</dbReference>
<dbReference type="GO" id="GO:0005829">
    <property type="term" value="C:cytosol"/>
    <property type="evidence" value="ECO:0007669"/>
    <property type="project" value="TreeGrafter"/>
</dbReference>
<evidence type="ECO:0000256" key="5">
    <source>
        <dbReference type="ARBA" id="ARBA00022840"/>
    </source>
</evidence>
<evidence type="ECO:0000313" key="7">
    <source>
        <dbReference type="EMBL" id="KAJ2903023.1"/>
    </source>
</evidence>
<evidence type="ECO:0000256" key="4">
    <source>
        <dbReference type="ARBA" id="ARBA00022741"/>
    </source>
</evidence>
<keyword evidence="3" id="KW-0479">Metal-binding</keyword>
<comment type="caution">
    <text evidence="7">The sequence shown here is derived from an EMBL/GenBank/DDBJ whole genome shotgun (WGS) entry which is preliminary data.</text>
</comment>
<keyword evidence="5" id="KW-0067">ATP-binding</keyword>
<keyword evidence="8" id="KW-1185">Reference proteome</keyword>
<dbReference type="InterPro" id="IPR036615">
    <property type="entry name" value="Mur_ligase_C_dom_sf"/>
</dbReference>
<proteinExistence type="inferred from homology"/>
<dbReference type="InterPro" id="IPR018109">
    <property type="entry name" value="Folylpolyglutamate_synth_CS"/>
</dbReference>
<dbReference type="PROSITE" id="PS01011">
    <property type="entry name" value="FOLYLPOLYGLU_SYNT_1"/>
    <property type="match status" value="1"/>
</dbReference>
<dbReference type="GO" id="GO:0046872">
    <property type="term" value="F:metal ion binding"/>
    <property type="evidence" value="ECO:0007669"/>
    <property type="project" value="UniProtKB-KW"/>
</dbReference>
<evidence type="ECO:0000256" key="2">
    <source>
        <dbReference type="ARBA" id="ARBA00022598"/>
    </source>
</evidence>
<evidence type="ECO:0000256" key="6">
    <source>
        <dbReference type="ARBA" id="ARBA00022842"/>
    </source>
</evidence>
<evidence type="ECO:0000256" key="1">
    <source>
        <dbReference type="ARBA" id="ARBA00008276"/>
    </source>
</evidence>
<dbReference type="SUPFAM" id="SSF53244">
    <property type="entry name" value="MurD-like peptide ligases, peptide-binding domain"/>
    <property type="match status" value="1"/>
</dbReference>